<feature type="signal peptide" evidence="2">
    <location>
        <begin position="1"/>
        <end position="36"/>
    </location>
</feature>
<evidence type="ECO:0000256" key="2">
    <source>
        <dbReference type="SAM" id="SignalP"/>
    </source>
</evidence>
<dbReference type="Pfam" id="PF09673">
    <property type="entry name" value="TrbC_Ftype"/>
    <property type="match status" value="1"/>
</dbReference>
<dbReference type="EMBL" id="JANZXA010000010">
    <property type="protein sequence ID" value="MCT2400886.1"/>
    <property type="molecule type" value="Genomic_DNA"/>
</dbReference>
<dbReference type="RefSeq" id="WP_041558979.1">
    <property type="nucleotide sequence ID" value="NZ_JANZXA010000010.1"/>
</dbReference>
<evidence type="ECO:0000313" key="3">
    <source>
        <dbReference type="EMBL" id="MCT2400886.1"/>
    </source>
</evidence>
<feature type="region of interest" description="Disordered" evidence="1">
    <location>
        <begin position="37"/>
        <end position="59"/>
    </location>
</feature>
<accession>A0ABT2I7U8</accession>
<evidence type="ECO:0000256" key="1">
    <source>
        <dbReference type="SAM" id="MobiDB-lite"/>
    </source>
</evidence>
<feature type="compositionally biased region" description="Polar residues" evidence="1">
    <location>
        <begin position="38"/>
        <end position="55"/>
    </location>
</feature>
<dbReference type="InterPro" id="IPR019106">
    <property type="entry name" value="T4SS_TrbC"/>
</dbReference>
<keyword evidence="2" id="KW-0732">Signal</keyword>
<keyword evidence="4" id="KW-1185">Reference proteome</keyword>
<name>A0ABT2I7U8_9SPHN</name>
<dbReference type="Proteomes" id="UP001165583">
    <property type="component" value="Unassembled WGS sequence"/>
</dbReference>
<proteinExistence type="predicted"/>
<protein>
    <submittedName>
        <fullName evidence="3">Type-F conjugative transfer system pilin assembly protein TrbC</fullName>
    </submittedName>
</protein>
<sequence length="301" mass="31733">MPICKPSGNSARAGERLLAPTLLLAVVLGNPLPAAAQESASTTPASGRAKAQQQGDAAMERLKEAVALQKANTASAPPTLPALPEAERRRAFDGLHARAPSPAMEARARAALEAGKDALAAQREAMAKRLRQALGLDAPDMEVVAKTAAPDGTHSWVPLLFVSSSMPIAELRTYARQLEKVGGVMAFRGMPGGLSRVGPMAKLSAEILRLDPGCEGPACAMRGVQLIVDPRAFRQHGVNTVPALAMIPGDPTQPYCERDESSPQATHVVYGDAALSGMLEEYARLGGKVEVRDAQARLERR</sequence>
<gene>
    <name evidence="3" type="ORF">NZK81_15135</name>
</gene>
<feature type="chain" id="PRO_5046506711" evidence="2">
    <location>
        <begin position="37"/>
        <end position="301"/>
    </location>
</feature>
<comment type="caution">
    <text evidence="3">The sequence shown here is derived from an EMBL/GenBank/DDBJ whole genome shotgun (WGS) entry which is preliminary data.</text>
</comment>
<reference evidence="3" key="1">
    <citation type="submission" date="2022-09" db="EMBL/GenBank/DDBJ databases">
        <title>Novosphingobium sp. Nov., a polycyclic aromatic hydrocarbon-degrading bacterium isolated form mangrove sediments in HongKong.</title>
        <authorList>
            <person name="Hu Z."/>
        </authorList>
    </citation>
    <scope>NUCLEOTIDE SEQUENCE</scope>
    <source>
        <strain evidence="3">HK4-1</strain>
    </source>
</reference>
<evidence type="ECO:0000313" key="4">
    <source>
        <dbReference type="Proteomes" id="UP001165583"/>
    </source>
</evidence>
<organism evidence="3 4">
    <name type="scientific">Novosphingobium mangrovi</name>
    <name type="common">ex Huang et al. 2023</name>
    <dbReference type="NCBI Taxonomy" id="2976432"/>
    <lineage>
        <taxon>Bacteria</taxon>
        <taxon>Pseudomonadati</taxon>
        <taxon>Pseudomonadota</taxon>
        <taxon>Alphaproteobacteria</taxon>
        <taxon>Sphingomonadales</taxon>
        <taxon>Sphingomonadaceae</taxon>
        <taxon>Novosphingobium</taxon>
    </lineage>
</organism>